<dbReference type="EMBL" id="HBIM01007223">
    <property type="protein sequence ID" value="CAE0408406.1"/>
    <property type="molecule type" value="Transcribed_RNA"/>
</dbReference>
<feature type="compositionally biased region" description="Low complexity" evidence="1">
    <location>
        <begin position="228"/>
        <end position="237"/>
    </location>
</feature>
<feature type="region of interest" description="Disordered" evidence="1">
    <location>
        <begin position="206"/>
        <end position="254"/>
    </location>
</feature>
<dbReference type="AlphaFoldDB" id="A0A7S3P5H8"/>
<sequence>MTEVAPRRGSMELNEFALPRSCRRRSLAGSNASQRNLTESCHSVESLGYEVLEERRPNRRASMSSCRSFESEMMDSLSRHGFRRASLDRSQGYWSFTKSSSNENLMESCRSFESRGSEMIMNSIRAGQKRGSLSRANGTRFLIQTDSTDGLTTSCHSCDGYNGRGAALDRRRGGLRRSQSSRIIPTTSPRTTKICHFNGRSMDSFQPSWNTSLNHNVEKSGGAERRSSLSSLSSTVSLHRRVAKRDDPLSRHNSVSTMNTTYTVVEEVEAMIEDVKQAIRQKLARQATLKSHIQCDKELAKARYMSENEMGAILSMRRIHKLTAQMEKVRSTCSELLQLQKQLEQALKSAEGIYNLDLIELQSSLEKAFNVVEDEDHVMPSDADLREDLHLLTGRFEI</sequence>
<feature type="compositionally biased region" description="Polar residues" evidence="1">
    <location>
        <begin position="206"/>
        <end position="215"/>
    </location>
</feature>
<gene>
    <name evidence="2" type="ORF">ACOF00016_LOCUS6153</name>
</gene>
<evidence type="ECO:0000313" key="2">
    <source>
        <dbReference type="EMBL" id="CAE0408406.1"/>
    </source>
</evidence>
<name>A0A7S3P5H8_9STRA</name>
<accession>A0A7S3P5H8</accession>
<organism evidence="2">
    <name type="scientific">Amphora coffeiformis</name>
    <dbReference type="NCBI Taxonomy" id="265554"/>
    <lineage>
        <taxon>Eukaryota</taxon>
        <taxon>Sar</taxon>
        <taxon>Stramenopiles</taxon>
        <taxon>Ochrophyta</taxon>
        <taxon>Bacillariophyta</taxon>
        <taxon>Bacillariophyceae</taxon>
        <taxon>Bacillariophycidae</taxon>
        <taxon>Thalassiophysales</taxon>
        <taxon>Catenulaceae</taxon>
        <taxon>Amphora</taxon>
    </lineage>
</organism>
<evidence type="ECO:0000256" key="1">
    <source>
        <dbReference type="SAM" id="MobiDB-lite"/>
    </source>
</evidence>
<protein>
    <submittedName>
        <fullName evidence="2">Uncharacterized protein</fullName>
    </submittedName>
</protein>
<proteinExistence type="predicted"/>
<feature type="compositionally biased region" description="Basic and acidic residues" evidence="1">
    <location>
        <begin position="216"/>
        <end position="227"/>
    </location>
</feature>
<reference evidence="2" key="1">
    <citation type="submission" date="2021-01" db="EMBL/GenBank/DDBJ databases">
        <authorList>
            <person name="Corre E."/>
            <person name="Pelletier E."/>
            <person name="Niang G."/>
            <person name="Scheremetjew M."/>
            <person name="Finn R."/>
            <person name="Kale V."/>
            <person name="Holt S."/>
            <person name="Cochrane G."/>
            <person name="Meng A."/>
            <person name="Brown T."/>
            <person name="Cohen L."/>
        </authorList>
    </citation>
    <scope>NUCLEOTIDE SEQUENCE</scope>
    <source>
        <strain evidence="2">CCMP127</strain>
    </source>
</reference>